<dbReference type="PRINTS" id="PR01050">
    <property type="entry name" value="PYRUVTKNASE"/>
</dbReference>
<dbReference type="Proteomes" id="UP000269019">
    <property type="component" value="Chromosome"/>
</dbReference>
<dbReference type="UniPathway" id="UPA00109">
    <property type="reaction ID" value="UER00188"/>
</dbReference>
<evidence type="ECO:0000313" key="22">
    <source>
        <dbReference type="EMBL" id="AZA13011.1"/>
    </source>
</evidence>
<dbReference type="InterPro" id="IPR040442">
    <property type="entry name" value="Pyrv_kinase-like_dom_sf"/>
</dbReference>
<organism evidence="22 23">
    <name type="scientific">Corynebacterium choanae</name>
    <dbReference type="NCBI Taxonomy" id="1862358"/>
    <lineage>
        <taxon>Bacteria</taxon>
        <taxon>Bacillati</taxon>
        <taxon>Actinomycetota</taxon>
        <taxon>Actinomycetes</taxon>
        <taxon>Mycobacteriales</taxon>
        <taxon>Corynebacteriaceae</taxon>
        <taxon>Corynebacterium</taxon>
    </lineage>
</organism>
<dbReference type="InterPro" id="IPR036918">
    <property type="entry name" value="Pyrv_Knase_C_sf"/>
</dbReference>
<dbReference type="InterPro" id="IPR011037">
    <property type="entry name" value="Pyrv_Knase-like_insert_dom_sf"/>
</dbReference>
<evidence type="ECO:0000256" key="12">
    <source>
        <dbReference type="ARBA" id="ARBA00022840"/>
    </source>
</evidence>
<comment type="catalytic activity">
    <reaction evidence="17 19">
        <text>pyruvate + ATP = phosphoenolpyruvate + ADP + H(+)</text>
        <dbReference type="Rhea" id="RHEA:18157"/>
        <dbReference type="ChEBI" id="CHEBI:15361"/>
        <dbReference type="ChEBI" id="CHEBI:15378"/>
        <dbReference type="ChEBI" id="CHEBI:30616"/>
        <dbReference type="ChEBI" id="CHEBI:58702"/>
        <dbReference type="ChEBI" id="CHEBI:456216"/>
        <dbReference type="EC" id="2.7.1.40"/>
    </reaction>
</comment>
<comment type="pathway">
    <text evidence="3 19">Carbohydrate degradation; glycolysis; pyruvate from D-glyceraldehyde 3-phosphate: step 5/5.</text>
</comment>
<dbReference type="InterPro" id="IPR015806">
    <property type="entry name" value="Pyrv_Knase_insert_dom_sf"/>
</dbReference>
<evidence type="ECO:0000256" key="2">
    <source>
        <dbReference type="ARBA" id="ARBA00001958"/>
    </source>
</evidence>
<dbReference type="InterPro" id="IPR018209">
    <property type="entry name" value="Pyrv_Knase_AS"/>
</dbReference>
<evidence type="ECO:0000256" key="9">
    <source>
        <dbReference type="ARBA" id="ARBA00022723"/>
    </source>
</evidence>
<dbReference type="Pfam" id="PF00224">
    <property type="entry name" value="PK"/>
    <property type="match status" value="1"/>
</dbReference>
<gene>
    <name evidence="22" type="primary">pyk</name>
    <name evidence="22" type="ORF">CCHOA_02975</name>
</gene>
<dbReference type="Gene3D" id="2.40.33.10">
    <property type="entry name" value="PK beta-barrel domain-like"/>
    <property type="match status" value="1"/>
</dbReference>
<dbReference type="GO" id="GO:0016301">
    <property type="term" value="F:kinase activity"/>
    <property type="evidence" value="ECO:0007669"/>
    <property type="project" value="UniProtKB-KW"/>
</dbReference>
<name>A0A3G6J4J3_9CORY</name>
<dbReference type="NCBIfam" id="NF004491">
    <property type="entry name" value="PRK05826.1"/>
    <property type="match status" value="1"/>
</dbReference>
<dbReference type="FunFam" id="3.40.1380.20:FF:000009">
    <property type="entry name" value="Pyruvate kinase"/>
    <property type="match status" value="1"/>
</dbReference>
<keyword evidence="9" id="KW-0479">Metal-binding</keyword>
<keyword evidence="10" id="KW-0547">Nucleotide-binding</keyword>
<dbReference type="SUPFAM" id="SSF50800">
    <property type="entry name" value="PK beta-barrel domain-like"/>
    <property type="match status" value="1"/>
</dbReference>
<dbReference type="InterPro" id="IPR015795">
    <property type="entry name" value="Pyrv_Knase_C"/>
</dbReference>
<evidence type="ECO:0000256" key="13">
    <source>
        <dbReference type="ARBA" id="ARBA00022842"/>
    </source>
</evidence>
<evidence type="ECO:0000256" key="3">
    <source>
        <dbReference type="ARBA" id="ARBA00004997"/>
    </source>
</evidence>
<evidence type="ECO:0000256" key="19">
    <source>
        <dbReference type="RuleBase" id="RU000504"/>
    </source>
</evidence>
<evidence type="ECO:0000256" key="14">
    <source>
        <dbReference type="ARBA" id="ARBA00022958"/>
    </source>
</evidence>
<evidence type="ECO:0000256" key="6">
    <source>
        <dbReference type="ARBA" id="ARBA00012142"/>
    </source>
</evidence>
<feature type="domain" description="Pyruvate kinase barrel" evidence="20">
    <location>
        <begin position="40"/>
        <end position="360"/>
    </location>
</feature>
<accession>A0A3G6J4J3</accession>
<feature type="domain" description="Pyruvate kinase C-terminal" evidence="21">
    <location>
        <begin position="390"/>
        <end position="501"/>
    </location>
</feature>
<dbReference type="SUPFAM" id="SSF51621">
    <property type="entry name" value="Phosphoenolpyruvate/pyruvate domain"/>
    <property type="match status" value="1"/>
</dbReference>
<dbReference type="AlphaFoldDB" id="A0A3G6J4J3"/>
<evidence type="ECO:0000256" key="8">
    <source>
        <dbReference type="ARBA" id="ARBA00022679"/>
    </source>
</evidence>
<evidence type="ECO:0000256" key="5">
    <source>
        <dbReference type="ARBA" id="ARBA00011881"/>
    </source>
</evidence>
<keyword evidence="13 19" id="KW-0460">Magnesium</keyword>
<dbReference type="Pfam" id="PF02887">
    <property type="entry name" value="PK_C"/>
    <property type="match status" value="1"/>
</dbReference>
<comment type="similarity">
    <text evidence="4 19">Belongs to the pyruvate kinase family.</text>
</comment>
<keyword evidence="11 19" id="KW-0418">Kinase</keyword>
<keyword evidence="23" id="KW-1185">Reference proteome</keyword>
<keyword evidence="15 19" id="KW-0324">Glycolysis</keyword>
<dbReference type="InterPro" id="IPR001697">
    <property type="entry name" value="Pyr_Knase"/>
</dbReference>
<evidence type="ECO:0000256" key="7">
    <source>
        <dbReference type="ARBA" id="ARBA00018587"/>
    </source>
</evidence>
<keyword evidence="14" id="KW-0630">Potassium</keyword>
<dbReference type="InterPro" id="IPR015793">
    <property type="entry name" value="Pyrv_Knase_brl"/>
</dbReference>
<evidence type="ECO:0000259" key="20">
    <source>
        <dbReference type="Pfam" id="PF00224"/>
    </source>
</evidence>
<evidence type="ECO:0000256" key="10">
    <source>
        <dbReference type="ARBA" id="ARBA00022741"/>
    </source>
</evidence>
<dbReference type="KEGG" id="ccho:CCHOA_02975"/>
<sequence>MSDGCCSSRFLLRSSIWSHLFGGVCGKTQGDRSTLEIVERRTKIVCTLGPAVASKEAIVELVESGMDVARLNMSHGDYSDHEQNYQWVREATDETGHAVGVLADLQGPKIRLGRFTDGSTFWATGERVRITVDDVPGTHDRVSTTYKGLAKDAKPGDRLLVDDGKVGLVCVEVDGNDVVCEVTEGGPVSNNKGVSLPGMDISVPALSEKDKEDLEFALNLGVDFIALSFVRSPADIDLVHEVMDRVGRRVPVIAKLEKPEAIDALESIILSFDAIMVARGDLGVEVPLEQVPLMQKRAIQIARENAKPVIVATQMLDSMIENSRPTRAEASDVANAVLDGADAVMLSGETSVGQWPHLTVKTMARIVQTAESSGEIPPLNHMPRTRRGVISYSARDIAVNLNARALVAFTSSGDTAKRLARLHCHLPLLVFTPEPAVRSQLALTWGAETFLCPTVEDTDDMMEQVNKALLTMPEYEEGDLMVVVAGTPPGVPGNTNMIRVHQLGEVVSAHYHAKKSEGCCGGKNHGTDTTAAPVAEDTAAAAPAAANAEASAPSTISGDLGLKDAAKAKQGGSCGCGCKSK</sequence>
<dbReference type="GO" id="GO:0000287">
    <property type="term" value="F:magnesium ion binding"/>
    <property type="evidence" value="ECO:0007669"/>
    <property type="project" value="UniProtKB-UniRule"/>
</dbReference>
<dbReference type="FunFam" id="2.40.33.10:FF:000001">
    <property type="entry name" value="Pyruvate kinase"/>
    <property type="match status" value="1"/>
</dbReference>
<dbReference type="EC" id="2.7.1.40" evidence="6 18"/>
<dbReference type="PROSITE" id="PS00110">
    <property type="entry name" value="PYRUVATE_KINASE"/>
    <property type="match status" value="1"/>
</dbReference>
<dbReference type="Gene3D" id="3.20.20.60">
    <property type="entry name" value="Phosphoenolpyruvate-binding domains"/>
    <property type="match status" value="1"/>
</dbReference>
<evidence type="ECO:0000256" key="11">
    <source>
        <dbReference type="ARBA" id="ARBA00022777"/>
    </source>
</evidence>
<dbReference type="GO" id="GO:0005524">
    <property type="term" value="F:ATP binding"/>
    <property type="evidence" value="ECO:0007669"/>
    <property type="project" value="UniProtKB-KW"/>
</dbReference>
<evidence type="ECO:0000256" key="1">
    <source>
        <dbReference type="ARBA" id="ARBA00001946"/>
    </source>
</evidence>
<comment type="cofactor">
    <cofactor evidence="2">
        <name>K(+)</name>
        <dbReference type="ChEBI" id="CHEBI:29103"/>
    </cofactor>
</comment>
<dbReference type="GO" id="GO:0004743">
    <property type="term" value="F:pyruvate kinase activity"/>
    <property type="evidence" value="ECO:0007669"/>
    <property type="project" value="UniProtKB-UniRule"/>
</dbReference>
<evidence type="ECO:0000256" key="15">
    <source>
        <dbReference type="ARBA" id="ARBA00023152"/>
    </source>
</evidence>
<comment type="cofactor">
    <cofactor evidence="1">
        <name>Mg(2+)</name>
        <dbReference type="ChEBI" id="CHEBI:18420"/>
    </cofactor>
</comment>
<evidence type="ECO:0000256" key="18">
    <source>
        <dbReference type="NCBIfam" id="TIGR01064"/>
    </source>
</evidence>
<evidence type="ECO:0000259" key="21">
    <source>
        <dbReference type="Pfam" id="PF02887"/>
    </source>
</evidence>
<dbReference type="NCBIfam" id="TIGR01064">
    <property type="entry name" value="pyruv_kin"/>
    <property type="match status" value="1"/>
</dbReference>
<dbReference type="SUPFAM" id="SSF52935">
    <property type="entry name" value="PK C-terminal domain-like"/>
    <property type="match status" value="1"/>
</dbReference>
<dbReference type="NCBIfam" id="NF004886">
    <property type="entry name" value="PRK06247.1"/>
    <property type="match status" value="1"/>
</dbReference>
<protein>
    <recommendedName>
        <fullName evidence="7 18">Pyruvate kinase</fullName>
        <ecNumber evidence="6 18">2.7.1.40</ecNumber>
    </recommendedName>
</protein>
<comment type="subunit">
    <text evidence="5">Homotetramer.</text>
</comment>
<keyword evidence="12" id="KW-0067">ATP-binding</keyword>
<dbReference type="NCBIfam" id="NF004978">
    <property type="entry name" value="PRK06354.1"/>
    <property type="match status" value="1"/>
</dbReference>
<dbReference type="Gene3D" id="3.40.1380.20">
    <property type="entry name" value="Pyruvate kinase, C-terminal domain"/>
    <property type="match status" value="1"/>
</dbReference>
<evidence type="ECO:0000256" key="17">
    <source>
        <dbReference type="ARBA" id="ARBA00048152"/>
    </source>
</evidence>
<dbReference type="EMBL" id="CP033896">
    <property type="protein sequence ID" value="AZA13011.1"/>
    <property type="molecule type" value="Genomic_DNA"/>
</dbReference>
<keyword evidence="16 22" id="KW-0670">Pyruvate</keyword>
<reference evidence="22 23" key="1">
    <citation type="submission" date="2018-11" db="EMBL/GenBank/DDBJ databases">
        <authorList>
            <person name="Kleinhagauer T."/>
            <person name="Glaeser S.P."/>
            <person name="Spergser J."/>
            <person name="Ruckert C."/>
            <person name="Kaempfer P."/>
            <person name="Busse H.-J."/>
        </authorList>
    </citation>
    <scope>NUCLEOTIDE SEQUENCE [LARGE SCALE GENOMIC DNA]</scope>
    <source>
        <strain evidence="22 23">200CH</strain>
    </source>
</reference>
<keyword evidence="8 19" id="KW-0808">Transferase</keyword>
<evidence type="ECO:0000256" key="4">
    <source>
        <dbReference type="ARBA" id="ARBA00008663"/>
    </source>
</evidence>
<evidence type="ECO:0000256" key="16">
    <source>
        <dbReference type="ARBA" id="ARBA00023317"/>
    </source>
</evidence>
<proteinExistence type="inferred from homology"/>
<dbReference type="GO" id="GO:0030955">
    <property type="term" value="F:potassium ion binding"/>
    <property type="evidence" value="ECO:0007669"/>
    <property type="project" value="UniProtKB-UniRule"/>
</dbReference>
<evidence type="ECO:0000313" key="23">
    <source>
        <dbReference type="Proteomes" id="UP000269019"/>
    </source>
</evidence>
<dbReference type="InterPro" id="IPR015813">
    <property type="entry name" value="Pyrv/PenolPyrv_kinase-like_dom"/>
</dbReference>
<dbReference type="PANTHER" id="PTHR11817">
    <property type="entry name" value="PYRUVATE KINASE"/>
    <property type="match status" value="1"/>
</dbReference>